<sequence>MASQATEDFNSKYTNANLAPDATAYDSTILCGLVRHLEDVDGGSISAAAPGIIASMLCAQRRGDAVPKLFRDLAKGKTVEDTKALFASFKLALNLTWAFSGLPQCIPACLGLVGELRELGISGPGQIDRAPLTDPSWLQKGQETNRAIYRAVGNAEVGHMVYEIFPEISYVANVAVFGFLIGGSETRQNLPLCEITVAGAIAALGATRQARSHLKGSMGLGISVTAVEAVLRAAESTAAWNGSKLPGDIDVAALAEEVKANLKNLDGV</sequence>
<name>A0ABR1NT76_DIAER</name>
<protein>
    <recommendedName>
        <fullName evidence="3">Carboxymuconolactone decarboxylase</fullName>
    </recommendedName>
</protein>
<reference evidence="1 2" key="1">
    <citation type="submission" date="2024-02" db="EMBL/GenBank/DDBJ databases">
        <title>De novo assembly and annotation of 12 fungi associated with fruit tree decline syndrome in Ontario, Canada.</title>
        <authorList>
            <person name="Sulman M."/>
            <person name="Ellouze W."/>
            <person name="Ilyukhin E."/>
        </authorList>
    </citation>
    <scope>NUCLEOTIDE SEQUENCE [LARGE SCALE GENOMIC DNA]</scope>
    <source>
        <strain evidence="1 2">M169</strain>
    </source>
</reference>
<evidence type="ECO:0000313" key="2">
    <source>
        <dbReference type="Proteomes" id="UP001430848"/>
    </source>
</evidence>
<accession>A0ABR1NT76</accession>
<comment type="caution">
    <text evidence="1">The sequence shown here is derived from an EMBL/GenBank/DDBJ whole genome shotgun (WGS) entry which is preliminary data.</text>
</comment>
<organism evidence="1 2">
    <name type="scientific">Diaporthe eres</name>
    <name type="common">Phomopsis oblonga</name>
    <dbReference type="NCBI Taxonomy" id="83184"/>
    <lineage>
        <taxon>Eukaryota</taxon>
        <taxon>Fungi</taxon>
        <taxon>Dikarya</taxon>
        <taxon>Ascomycota</taxon>
        <taxon>Pezizomycotina</taxon>
        <taxon>Sordariomycetes</taxon>
        <taxon>Sordariomycetidae</taxon>
        <taxon>Diaporthales</taxon>
        <taxon>Diaporthaceae</taxon>
        <taxon>Diaporthe</taxon>
        <taxon>Diaporthe eres species complex</taxon>
    </lineage>
</organism>
<keyword evidence="2" id="KW-1185">Reference proteome</keyword>
<dbReference type="EMBL" id="JAKNSF020000118">
    <property type="protein sequence ID" value="KAK7714411.1"/>
    <property type="molecule type" value="Genomic_DNA"/>
</dbReference>
<dbReference type="Proteomes" id="UP001430848">
    <property type="component" value="Unassembled WGS sequence"/>
</dbReference>
<gene>
    <name evidence="1" type="ORF">SLS63_011813</name>
</gene>
<evidence type="ECO:0008006" key="3">
    <source>
        <dbReference type="Google" id="ProtNLM"/>
    </source>
</evidence>
<evidence type="ECO:0000313" key="1">
    <source>
        <dbReference type="EMBL" id="KAK7714411.1"/>
    </source>
</evidence>
<dbReference type="InterPro" id="IPR029032">
    <property type="entry name" value="AhpD-like"/>
</dbReference>
<dbReference type="Gene3D" id="1.20.1290.10">
    <property type="entry name" value="AhpD-like"/>
    <property type="match status" value="1"/>
</dbReference>
<proteinExistence type="predicted"/>